<dbReference type="Gene3D" id="3.40.350.10">
    <property type="entry name" value="Creatinase/prolidase N-terminal domain"/>
    <property type="match status" value="1"/>
</dbReference>
<feature type="domain" description="Aminopeptidase P N-terminal" evidence="16">
    <location>
        <begin position="25"/>
        <end position="162"/>
    </location>
</feature>
<dbReference type="MEROPS" id="M24.007"/>
<name>O62565_SUBDO</name>
<keyword evidence="7" id="KW-0482">Metalloprotease</keyword>
<evidence type="ECO:0000256" key="11">
    <source>
        <dbReference type="ARBA" id="ARBA00044141"/>
    </source>
</evidence>
<keyword evidence="3" id="KW-0645">Protease</keyword>
<evidence type="ECO:0000256" key="5">
    <source>
        <dbReference type="ARBA" id="ARBA00022801"/>
    </source>
</evidence>
<organism evidence="17">
    <name type="scientific">Suberites domuncula</name>
    <name type="common">Sponge</name>
    <dbReference type="NCBI Taxonomy" id="55567"/>
    <lineage>
        <taxon>Eukaryota</taxon>
        <taxon>Metazoa</taxon>
        <taxon>Porifera</taxon>
        <taxon>Demospongiae</taxon>
        <taxon>Heteroscleromorpha</taxon>
        <taxon>Suberitida</taxon>
        <taxon>Suberitidae</taxon>
        <taxon>Suberites</taxon>
    </lineage>
</organism>
<keyword evidence="8" id="KW-0464">Manganese</keyword>
<dbReference type="InterPro" id="IPR007865">
    <property type="entry name" value="Aminopep_P_N"/>
</dbReference>
<evidence type="ECO:0000256" key="3">
    <source>
        <dbReference type="ARBA" id="ARBA00022670"/>
    </source>
</evidence>
<comment type="similarity">
    <text evidence="9">Belongs to the peptidase M24B family. Eukaryotic-type prolidase subfamily.</text>
</comment>
<evidence type="ECO:0000256" key="9">
    <source>
        <dbReference type="ARBA" id="ARBA00043990"/>
    </source>
</evidence>
<dbReference type="GO" id="GO:0102009">
    <property type="term" value="F:proline dipeptidase activity"/>
    <property type="evidence" value="ECO:0007669"/>
    <property type="project" value="UniProtKB-EC"/>
</dbReference>
<proteinExistence type="evidence at transcript level"/>
<dbReference type="EMBL" id="Y14996">
    <property type="protein sequence ID" value="CAA75230.1"/>
    <property type="molecule type" value="mRNA"/>
</dbReference>
<dbReference type="Pfam" id="PF00557">
    <property type="entry name" value="Peptidase_M24"/>
    <property type="match status" value="1"/>
</dbReference>
<keyword evidence="6" id="KW-0224">Dipeptidase</keyword>
<dbReference type="Pfam" id="PF05195">
    <property type="entry name" value="AMP_N"/>
    <property type="match status" value="1"/>
</dbReference>
<dbReference type="SUPFAM" id="SSF55920">
    <property type="entry name" value="Creatinase/aminopeptidase"/>
    <property type="match status" value="1"/>
</dbReference>
<evidence type="ECO:0000256" key="1">
    <source>
        <dbReference type="ARBA" id="ARBA00001936"/>
    </source>
</evidence>
<dbReference type="EC" id="3.4.13.9" evidence="10"/>
<evidence type="ECO:0000256" key="8">
    <source>
        <dbReference type="ARBA" id="ARBA00023211"/>
    </source>
</evidence>
<comment type="subunit">
    <text evidence="2">Homodimer.</text>
</comment>
<dbReference type="PANTHER" id="PTHR48480">
    <property type="match status" value="1"/>
</dbReference>
<dbReference type="InterPro" id="IPR000994">
    <property type="entry name" value="Pept_M24"/>
</dbReference>
<evidence type="ECO:0000256" key="2">
    <source>
        <dbReference type="ARBA" id="ARBA00011738"/>
    </source>
</evidence>
<dbReference type="PANTHER" id="PTHR48480:SF2">
    <property type="entry name" value="PEPTIDASE D"/>
    <property type="match status" value="1"/>
</dbReference>
<dbReference type="InterPro" id="IPR029149">
    <property type="entry name" value="Creatin/AminoP/Spt16_N"/>
</dbReference>
<evidence type="ECO:0000259" key="16">
    <source>
        <dbReference type="SMART" id="SM01011"/>
    </source>
</evidence>
<comment type="cofactor">
    <cofactor evidence="1">
        <name>Mn(2+)</name>
        <dbReference type="ChEBI" id="CHEBI:29035"/>
    </cofactor>
</comment>
<dbReference type="GO" id="GO:0070006">
    <property type="term" value="F:metalloaminopeptidase activity"/>
    <property type="evidence" value="ECO:0007669"/>
    <property type="project" value="InterPro"/>
</dbReference>
<evidence type="ECO:0000256" key="13">
    <source>
        <dbReference type="ARBA" id="ARBA00044284"/>
    </source>
</evidence>
<evidence type="ECO:0000256" key="6">
    <source>
        <dbReference type="ARBA" id="ARBA00022997"/>
    </source>
</evidence>
<evidence type="ECO:0000256" key="14">
    <source>
        <dbReference type="ARBA" id="ARBA00044351"/>
    </source>
</evidence>
<keyword evidence="4" id="KW-0479">Metal-binding</keyword>
<dbReference type="InterPro" id="IPR052433">
    <property type="entry name" value="X-Pro_dipept-like"/>
</dbReference>
<dbReference type="SMART" id="SM01011">
    <property type="entry name" value="AMP_N"/>
    <property type="match status" value="1"/>
</dbReference>
<dbReference type="Gene3D" id="3.90.230.10">
    <property type="entry name" value="Creatinase/methionine aminopeptidase superfamily"/>
    <property type="match status" value="1"/>
</dbReference>
<dbReference type="SUPFAM" id="SSF53092">
    <property type="entry name" value="Creatinase/prolidase N-terminal domain"/>
    <property type="match status" value="1"/>
</dbReference>
<accession>O62565</accession>
<evidence type="ECO:0000256" key="12">
    <source>
        <dbReference type="ARBA" id="ARBA00044252"/>
    </source>
</evidence>
<dbReference type="GO" id="GO:0030145">
    <property type="term" value="F:manganese ion binding"/>
    <property type="evidence" value="ECO:0007669"/>
    <property type="project" value="InterPro"/>
</dbReference>
<reference evidence="17" key="1">
    <citation type="submission" date="1997-09" db="EMBL/GenBank/DDBJ databases">
        <authorList>
            <person name="Mueller W.E.G."/>
        </authorList>
    </citation>
    <scope>NUCLEOTIDE SEQUENCE</scope>
</reference>
<dbReference type="CDD" id="cd01087">
    <property type="entry name" value="Prolidase"/>
    <property type="match status" value="1"/>
</dbReference>
<sequence length="501" mass="55805">MAEGSVSPAQSTGASFSLGENTLTIPLELFATNRRRLCEKLKASESGSKGAIVVLQGGESMTRYCSDTEEVFRQESYFHWVFGVCEPDCLGILEVDTGKATVFIPRLPEDYATWMGQIYSCEHFRKKYDIHSVRYTDEITEVIKSADPSMLLTLMGLNTDSNKFCKEACFEGIGDFQAIINNKLLHPIIMECRVIKTPLEVAVLRYTNQVSSAAHCEVMRSVKPGIKEYQMESLFKHYCYANGGMRHVSYTCICGSGHNGATLHYGHAGEPNAKTIENGDMCLFDMGGEYCCYTSDITCSFPVSGKFTEDQKIVYNAVLKANRAVMDAMKPGVCWVDMHKLADKVHLEQLKEAGLLKGDVEEMMKVHLGAVFMPHGLGHFMGCDTHDVGGYPEGVVRVDSPGLRSLRTARTLQEGMCITVEPGIYFIDHLINKALLEPTQSCFINRDMLARFRRTGGVRIEDDVVVTATGVELLTVVPRTVEEIEGWMQRGEKTWKPRPVT</sequence>
<dbReference type="GO" id="GO:0006508">
    <property type="term" value="P:proteolysis"/>
    <property type="evidence" value="ECO:0007669"/>
    <property type="project" value="UniProtKB-KW"/>
</dbReference>
<comment type="catalytic activity">
    <reaction evidence="15">
        <text>Xaa-L-Pro dipeptide + H2O = an L-alpha-amino acid + L-proline</text>
        <dbReference type="Rhea" id="RHEA:76407"/>
        <dbReference type="ChEBI" id="CHEBI:15377"/>
        <dbReference type="ChEBI" id="CHEBI:59869"/>
        <dbReference type="ChEBI" id="CHEBI:60039"/>
        <dbReference type="ChEBI" id="CHEBI:195196"/>
        <dbReference type="EC" id="3.4.13.9"/>
    </reaction>
</comment>
<evidence type="ECO:0000256" key="4">
    <source>
        <dbReference type="ARBA" id="ARBA00022723"/>
    </source>
</evidence>
<protein>
    <recommendedName>
        <fullName evidence="11">Xaa-Pro dipeptidase</fullName>
        <ecNumber evidence="10">3.4.13.9</ecNumber>
    </recommendedName>
    <alternativeName>
        <fullName evidence="14">Imidodipeptidase</fullName>
    </alternativeName>
    <alternativeName>
        <fullName evidence="12">Peptidase D</fullName>
    </alternativeName>
    <alternativeName>
        <fullName evidence="13">Proline dipeptidase</fullName>
    </alternativeName>
</protein>
<dbReference type="FunFam" id="3.90.230.10:FF:000002">
    <property type="entry name" value="Xaa-Pro aminopeptidase 3"/>
    <property type="match status" value="1"/>
</dbReference>
<dbReference type="AlphaFoldDB" id="O62565"/>
<keyword evidence="5" id="KW-0378">Hydrolase</keyword>
<evidence type="ECO:0000256" key="7">
    <source>
        <dbReference type="ARBA" id="ARBA00023049"/>
    </source>
</evidence>
<evidence type="ECO:0000313" key="17">
    <source>
        <dbReference type="EMBL" id="CAA75230.1"/>
    </source>
</evidence>
<dbReference type="InterPro" id="IPR036005">
    <property type="entry name" value="Creatinase/aminopeptidase-like"/>
</dbReference>
<reference evidence="17" key="2">
    <citation type="journal article" date="1999" name="Mar. Biotechnol.">
        <title>Prolidase in the Marine Sponge Suberites domuncula: Enzyme Activity, Molecular Cloning, and Phylogenetic Relationship.</title>
        <authorList>
            <person name="Wiens M."/>
            <person name="Koziol C."/>
            <person name="Batel R."/>
            <person name="Muller W.E."/>
        </authorList>
    </citation>
    <scope>NUCLEOTIDE SEQUENCE</scope>
</reference>
<evidence type="ECO:0000256" key="15">
    <source>
        <dbReference type="ARBA" id="ARBA00048994"/>
    </source>
</evidence>
<evidence type="ECO:0000256" key="10">
    <source>
        <dbReference type="ARBA" id="ARBA00044051"/>
    </source>
</evidence>